<evidence type="ECO:0000256" key="1">
    <source>
        <dbReference type="SAM" id="MobiDB-lite"/>
    </source>
</evidence>
<protein>
    <submittedName>
        <fullName evidence="2">Uncharacterized protein</fullName>
    </submittedName>
</protein>
<feature type="compositionally biased region" description="Low complexity" evidence="1">
    <location>
        <begin position="71"/>
        <end position="101"/>
    </location>
</feature>
<organism evidence="2 3">
    <name type="scientific">Cylicocyclus nassatus</name>
    <name type="common">Nematode worm</name>
    <dbReference type="NCBI Taxonomy" id="53992"/>
    <lineage>
        <taxon>Eukaryota</taxon>
        <taxon>Metazoa</taxon>
        <taxon>Ecdysozoa</taxon>
        <taxon>Nematoda</taxon>
        <taxon>Chromadorea</taxon>
        <taxon>Rhabditida</taxon>
        <taxon>Rhabditina</taxon>
        <taxon>Rhabditomorpha</taxon>
        <taxon>Strongyloidea</taxon>
        <taxon>Strongylidae</taxon>
        <taxon>Cylicocyclus</taxon>
    </lineage>
</organism>
<feature type="compositionally biased region" description="Basic and acidic residues" evidence="1">
    <location>
        <begin position="59"/>
        <end position="68"/>
    </location>
</feature>
<dbReference type="EMBL" id="CATQJL010000305">
    <property type="protein sequence ID" value="CAJ0603148.1"/>
    <property type="molecule type" value="Genomic_DNA"/>
</dbReference>
<proteinExistence type="predicted"/>
<comment type="caution">
    <text evidence="2">The sequence shown here is derived from an EMBL/GenBank/DDBJ whole genome shotgun (WGS) entry which is preliminary data.</text>
</comment>
<gene>
    <name evidence="2" type="ORF">CYNAS_LOCUS15131</name>
</gene>
<evidence type="ECO:0000313" key="3">
    <source>
        <dbReference type="Proteomes" id="UP001176961"/>
    </source>
</evidence>
<dbReference type="Proteomes" id="UP001176961">
    <property type="component" value="Unassembled WGS sequence"/>
</dbReference>
<reference evidence="2" key="1">
    <citation type="submission" date="2023-07" db="EMBL/GenBank/DDBJ databases">
        <authorList>
            <consortium name="CYATHOMIX"/>
        </authorList>
    </citation>
    <scope>NUCLEOTIDE SEQUENCE</scope>
    <source>
        <strain evidence="2">N/A</strain>
    </source>
</reference>
<dbReference type="AlphaFoldDB" id="A0AA36H347"/>
<evidence type="ECO:0000313" key="2">
    <source>
        <dbReference type="EMBL" id="CAJ0603148.1"/>
    </source>
</evidence>
<sequence>MTRTNCYQWVSQGNVWNEKCMNRRGRPHGQWVAKVECADFQPDKQRHVVHVRILVVAGEGKRGRRGDGDGESTPSPATSEESLIEARSPSRSPSPKLLRTPSMKKKRAPLQGQFVTTYLKSLPDNVAVGKMSLTNTLLEPVQYVDRLEDGT</sequence>
<name>A0AA36H347_CYLNA</name>
<accession>A0AA36H347</accession>
<keyword evidence="3" id="KW-1185">Reference proteome</keyword>
<feature type="region of interest" description="Disordered" evidence="1">
    <location>
        <begin position="59"/>
        <end position="110"/>
    </location>
</feature>